<dbReference type="InterPro" id="IPR033129">
    <property type="entry name" value="PEPCASE_His_AS"/>
</dbReference>
<evidence type="ECO:0000313" key="10">
    <source>
        <dbReference type="EMBL" id="CAB4765927.1"/>
    </source>
</evidence>
<dbReference type="EMBL" id="CAEZZR010000013">
    <property type="protein sequence ID" value="CAB4765927.1"/>
    <property type="molecule type" value="Genomic_DNA"/>
</dbReference>
<evidence type="ECO:0000313" key="9">
    <source>
        <dbReference type="EMBL" id="CAB4713122.1"/>
    </source>
</evidence>
<organism evidence="8">
    <name type="scientific">freshwater metagenome</name>
    <dbReference type="NCBI Taxonomy" id="449393"/>
    <lineage>
        <taxon>unclassified sequences</taxon>
        <taxon>metagenomes</taxon>
        <taxon>ecological metagenomes</taxon>
    </lineage>
</organism>
<dbReference type="EC" id="4.1.1.31" evidence="3"/>
<keyword evidence="4" id="KW-0460">Magnesium</keyword>
<evidence type="ECO:0000313" key="11">
    <source>
        <dbReference type="EMBL" id="CAB5077231.1"/>
    </source>
</evidence>
<comment type="similarity">
    <text evidence="2">Belongs to the PEPCase type 1 family.</text>
</comment>
<reference evidence="8" key="1">
    <citation type="submission" date="2020-05" db="EMBL/GenBank/DDBJ databases">
        <authorList>
            <person name="Chiriac C."/>
            <person name="Salcher M."/>
            <person name="Ghai R."/>
            <person name="Kavagutti S V."/>
        </authorList>
    </citation>
    <scope>NUCLEOTIDE SEQUENCE</scope>
</reference>
<dbReference type="GO" id="GO:0008964">
    <property type="term" value="F:phosphoenolpyruvate carboxylase activity"/>
    <property type="evidence" value="ECO:0007669"/>
    <property type="project" value="UniProtKB-EC"/>
</dbReference>
<dbReference type="InterPro" id="IPR015813">
    <property type="entry name" value="Pyrv/PenolPyrv_kinase-like_dom"/>
</dbReference>
<dbReference type="InterPro" id="IPR018129">
    <property type="entry name" value="PEP_COase_Lys_AS"/>
</dbReference>
<dbReference type="Pfam" id="PF00311">
    <property type="entry name" value="PEPcase"/>
    <property type="match status" value="1"/>
</dbReference>
<proteinExistence type="inferred from homology"/>
<comment type="catalytic activity">
    <reaction evidence="7">
        <text>oxaloacetate + phosphate = phosphoenolpyruvate + hydrogencarbonate</text>
        <dbReference type="Rhea" id="RHEA:28370"/>
        <dbReference type="ChEBI" id="CHEBI:16452"/>
        <dbReference type="ChEBI" id="CHEBI:17544"/>
        <dbReference type="ChEBI" id="CHEBI:43474"/>
        <dbReference type="ChEBI" id="CHEBI:58702"/>
        <dbReference type="EC" id="4.1.1.31"/>
    </reaction>
</comment>
<dbReference type="HAMAP" id="MF_00595">
    <property type="entry name" value="PEPcase_type1"/>
    <property type="match status" value="1"/>
</dbReference>
<dbReference type="PROSITE" id="PS00393">
    <property type="entry name" value="PEPCASE_2"/>
    <property type="match status" value="1"/>
</dbReference>
<evidence type="ECO:0000256" key="5">
    <source>
        <dbReference type="ARBA" id="ARBA00023239"/>
    </source>
</evidence>
<dbReference type="GO" id="GO:0005829">
    <property type="term" value="C:cytosol"/>
    <property type="evidence" value="ECO:0007669"/>
    <property type="project" value="TreeGrafter"/>
</dbReference>
<comment type="cofactor">
    <cofactor evidence="1">
        <name>Mg(2+)</name>
        <dbReference type="ChEBI" id="CHEBI:18420"/>
    </cofactor>
</comment>
<name>A0A6J6MFE7_9ZZZZ</name>
<dbReference type="PRINTS" id="PR00150">
    <property type="entry name" value="PEPCARBXLASE"/>
</dbReference>
<dbReference type="PROSITE" id="PS00781">
    <property type="entry name" value="PEPCASE_1"/>
    <property type="match status" value="1"/>
</dbReference>
<dbReference type="SUPFAM" id="SSF51621">
    <property type="entry name" value="Phosphoenolpyruvate/pyruvate domain"/>
    <property type="match status" value="1"/>
</dbReference>
<dbReference type="NCBIfam" id="NF000584">
    <property type="entry name" value="PRK00009.1"/>
    <property type="match status" value="1"/>
</dbReference>
<dbReference type="EMBL" id="CAEZYB010000148">
    <property type="protein sequence ID" value="CAB4713122.1"/>
    <property type="molecule type" value="Genomic_DNA"/>
</dbReference>
<dbReference type="GO" id="GO:0015977">
    <property type="term" value="P:carbon fixation"/>
    <property type="evidence" value="ECO:0007669"/>
    <property type="project" value="UniProtKB-KW"/>
</dbReference>
<dbReference type="EMBL" id="CAFBRB010000151">
    <property type="protein sequence ID" value="CAB5077231.1"/>
    <property type="molecule type" value="Genomic_DNA"/>
</dbReference>
<dbReference type="AlphaFoldDB" id="A0A6J6MFE7"/>
<dbReference type="PANTHER" id="PTHR30523:SF6">
    <property type="entry name" value="PHOSPHOENOLPYRUVATE CARBOXYLASE"/>
    <property type="match status" value="1"/>
</dbReference>
<sequence>MSAENLVVGEFNDDAELRSDVRRLGDLLGQSLVRQEGVELLELVEAVRSAVREGGGAELLANVSVEESVQLVRAFSTYFHLANVAEQVHRSRILAQGRIESGSWISRAVDKIITAKENPMAGHEITNADIALWLSDFMVRPVFTAHPTEAARRSILGKLGQIADLLDQETSALQQRRLGETVDLLWQTDELRLGQPEPLDEAMNALYYLDDLFRATVPEVLDDLARELKRLDFDLPPTSRPLSFGTWIGGDRDGNPNVTPTVTRETLVLQAGHAIRVTLDAMNEIRQVLSISTRITGVSPELLASVEQDLELIPEIEARYRRINAEEPYRLKATAIVHRLNLTRIRHAQGAGHVPHRDYKDTHELLNDLTLMRDSLFANKGELIATGLLERTIRTIATFGLTHATMDIREHAQMHHHALAQFLGEDYAQLSAQERYERLGAELTQVNRCNPTQLDALGKKTLNTFSAVGDLIDRFGPEVIETYIVSMTKGADDLLAAVVLAKEAGLVDLPNKKALIGFAPLLETVAELRSADVILEALLTQPAYRSLVKLRGDVQEVMLGYSDSNKDAGITTSQWEIHRAQRRLRDVALAHGVKLRLFHGRGGSVGRGGGPTYDALIALPWGSIDGQIKMTEQGEVISDKYSLPSLARENVELSLAAALEATVLNRGPRQQREDLLNWNDCMDLLSESSFAHYRKLIDHPDLPAYFYASTPVEQLGELFLGSRPSRRPDASVGLEGLRAIPWVFGWTQSRQIVPGWYGVGSGLKAAREAGKSETLQQMLKEWHFFSTFISNVEMTLAKTDMEMAQRYVSRLVPEPLQHFLSTIKEEFELTKAEILLLTGEVEFLGNQPLLARTLQVRDAYLAPLHLLQVNLLERVRGTDQEVDPLLRRALLLTINGVAAGLRNTG</sequence>
<protein>
    <recommendedName>
        <fullName evidence="3">phosphoenolpyruvate carboxylase</fullName>
        <ecNumber evidence="3">4.1.1.31</ecNumber>
    </recommendedName>
</protein>
<dbReference type="PANTHER" id="PTHR30523">
    <property type="entry name" value="PHOSPHOENOLPYRUVATE CARBOXYLASE"/>
    <property type="match status" value="1"/>
</dbReference>
<gene>
    <name evidence="8" type="ORF">UFOPK2254_01317</name>
    <name evidence="9" type="ORF">UFOPK2646_01080</name>
    <name evidence="10" type="ORF">UFOPK2907_00235</name>
    <name evidence="11" type="ORF">UFOPK4401_01158</name>
</gene>
<keyword evidence="5" id="KW-0456">Lyase</keyword>
<evidence type="ECO:0000256" key="6">
    <source>
        <dbReference type="ARBA" id="ARBA00023300"/>
    </source>
</evidence>
<evidence type="ECO:0000313" key="8">
    <source>
        <dbReference type="EMBL" id="CAB4672139.1"/>
    </source>
</evidence>
<evidence type="ECO:0000256" key="1">
    <source>
        <dbReference type="ARBA" id="ARBA00001946"/>
    </source>
</evidence>
<dbReference type="Gene3D" id="1.20.1440.90">
    <property type="entry name" value="Phosphoenolpyruvate/pyruvate domain"/>
    <property type="match status" value="1"/>
</dbReference>
<dbReference type="EMBL" id="CAEZWO010000164">
    <property type="protein sequence ID" value="CAB4672139.1"/>
    <property type="molecule type" value="Genomic_DNA"/>
</dbReference>
<dbReference type="GO" id="GO:0006099">
    <property type="term" value="P:tricarboxylic acid cycle"/>
    <property type="evidence" value="ECO:0007669"/>
    <property type="project" value="InterPro"/>
</dbReference>
<evidence type="ECO:0000256" key="7">
    <source>
        <dbReference type="ARBA" id="ARBA00048995"/>
    </source>
</evidence>
<evidence type="ECO:0000256" key="2">
    <source>
        <dbReference type="ARBA" id="ARBA00008346"/>
    </source>
</evidence>
<evidence type="ECO:0000256" key="4">
    <source>
        <dbReference type="ARBA" id="ARBA00022842"/>
    </source>
</evidence>
<evidence type="ECO:0000256" key="3">
    <source>
        <dbReference type="ARBA" id="ARBA00012305"/>
    </source>
</evidence>
<keyword evidence="6" id="KW-0120">Carbon dioxide fixation</keyword>
<dbReference type="InterPro" id="IPR021135">
    <property type="entry name" value="PEP_COase"/>
</dbReference>
<dbReference type="InterPro" id="IPR022805">
    <property type="entry name" value="PEP_COase_bac/pln-type"/>
</dbReference>
<accession>A0A6J6MFE7</accession>